<evidence type="ECO:0000256" key="2">
    <source>
        <dbReference type="SAM" id="SignalP"/>
    </source>
</evidence>
<keyword evidence="4" id="KW-1185">Reference proteome</keyword>
<feature type="compositionally biased region" description="Low complexity" evidence="1">
    <location>
        <begin position="29"/>
        <end position="66"/>
    </location>
</feature>
<protein>
    <recommendedName>
        <fullName evidence="5">Lipoprotein</fullName>
    </recommendedName>
</protein>
<feature type="region of interest" description="Disordered" evidence="1">
    <location>
        <begin position="28"/>
        <end position="83"/>
    </location>
</feature>
<evidence type="ECO:0000256" key="1">
    <source>
        <dbReference type="SAM" id="MobiDB-lite"/>
    </source>
</evidence>
<evidence type="ECO:0000313" key="3">
    <source>
        <dbReference type="EMBL" id="GAA1980123.1"/>
    </source>
</evidence>
<feature type="compositionally biased region" description="Basic and acidic residues" evidence="1">
    <location>
        <begin position="70"/>
        <end position="83"/>
    </location>
</feature>
<feature type="signal peptide" evidence="2">
    <location>
        <begin position="1"/>
        <end position="29"/>
    </location>
</feature>
<dbReference type="RefSeq" id="WP_344061613.1">
    <property type="nucleotide sequence ID" value="NZ_BAAAPU010000007.1"/>
</dbReference>
<dbReference type="EMBL" id="BAAAPU010000007">
    <property type="protein sequence ID" value="GAA1980123.1"/>
    <property type="molecule type" value="Genomic_DNA"/>
</dbReference>
<organism evidence="3 4">
    <name type="scientific">Terrabacter lapilli</name>
    <dbReference type="NCBI Taxonomy" id="436231"/>
    <lineage>
        <taxon>Bacteria</taxon>
        <taxon>Bacillati</taxon>
        <taxon>Actinomycetota</taxon>
        <taxon>Actinomycetes</taxon>
        <taxon>Micrococcales</taxon>
        <taxon>Intrasporangiaceae</taxon>
        <taxon>Terrabacter</taxon>
    </lineage>
</organism>
<dbReference type="PROSITE" id="PS51257">
    <property type="entry name" value="PROKAR_LIPOPROTEIN"/>
    <property type="match status" value="1"/>
</dbReference>
<evidence type="ECO:0000313" key="4">
    <source>
        <dbReference type="Proteomes" id="UP001500013"/>
    </source>
</evidence>
<reference evidence="4" key="1">
    <citation type="journal article" date="2019" name="Int. J. Syst. Evol. Microbiol.">
        <title>The Global Catalogue of Microorganisms (GCM) 10K type strain sequencing project: providing services to taxonomists for standard genome sequencing and annotation.</title>
        <authorList>
            <consortium name="The Broad Institute Genomics Platform"/>
            <consortium name="The Broad Institute Genome Sequencing Center for Infectious Disease"/>
            <person name="Wu L."/>
            <person name="Ma J."/>
        </authorList>
    </citation>
    <scope>NUCLEOTIDE SEQUENCE [LARGE SCALE GENOMIC DNA]</scope>
    <source>
        <strain evidence="4">JCM 15628</strain>
    </source>
</reference>
<comment type="caution">
    <text evidence="3">The sequence shown here is derived from an EMBL/GenBank/DDBJ whole genome shotgun (WGS) entry which is preliminary data.</text>
</comment>
<proteinExistence type="predicted"/>
<accession>A0ABP5DGX3</accession>
<feature type="chain" id="PRO_5047244606" description="Lipoprotein" evidence="2">
    <location>
        <begin position="30"/>
        <end position="217"/>
    </location>
</feature>
<dbReference type="Proteomes" id="UP001500013">
    <property type="component" value="Unassembled WGS sequence"/>
</dbReference>
<keyword evidence="2" id="KW-0732">Signal</keyword>
<name>A0ABP5DGX3_9MICO</name>
<evidence type="ECO:0008006" key="5">
    <source>
        <dbReference type="Google" id="ProtNLM"/>
    </source>
</evidence>
<gene>
    <name evidence="3" type="ORF">GCM10009817_21000</name>
</gene>
<sequence length="217" mass="23206">MPKMRHVALLLSSLAAVVGMSSGCGATQAAGSTWPTAAGPTASATPAHTSRPSPPTASRSSPSASAVARLSREPGPDLWHDHSPAGAEAYVEDYLTRLNAAWTTPKASLLDNRATNACGTCTNFRDAAAHLARVGQRHEDPMLTVSDVSLVVWRSGVRVTADTRQTDHDIVDRSGHTVRKVEGGRAFLYVELTYRGRWWITGVGIDPVNDDGTHRER</sequence>